<name>C6HWY4_9BACT</name>
<dbReference type="AlphaFoldDB" id="C6HWY4"/>
<gene>
    <name evidence="1" type="ORF">UBAL3_90980003</name>
</gene>
<organism evidence="1 2">
    <name type="scientific">Leptospirillum ferrodiazotrophum</name>
    <dbReference type="NCBI Taxonomy" id="412449"/>
    <lineage>
        <taxon>Bacteria</taxon>
        <taxon>Pseudomonadati</taxon>
        <taxon>Nitrospirota</taxon>
        <taxon>Nitrospiria</taxon>
        <taxon>Nitrospirales</taxon>
        <taxon>Nitrospiraceae</taxon>
        <taxon>Leptospirillum</taxon>
    </lineage>
</organism>
<dbReference type="EMBL" id="GG693872">
    <property type="protein sequence ID" value="EES52869.1"/>
    <property type="molecule type" value="Genomic_DNA"/>
</dbReference>
<sequence length="134" mass="15277">MLFDEDILEHVRLVAREGDRSGEDRDLVEILTMHPEFDALWNDPSVDPSRPLEVGDVKVNPLVHVALHLVVSRQIRQGVPSQAKKAYLHLVERGENAHDALHLMMGCYGQLYFESVRKSDAFDESRYAQRLASL</sequence>
<reference evidence="1 2" key="1">
    <citation type="journal article" date="2009" name="Appl. Environ. Microbiol.">
        <title>Community genomic and proteomic analyses of chemoautotrophic iron-oxidizing "Leptospirillum rubarum" (Group II) and "Leptospirillum ferrodiazotrophum" (Group III) bacteria in acid mine drainage biofilms.</title>
        <authorList>
            <person name="Goltsman D.S."/>
            <person name="Denef V.J."/>
            <person name="Singer S.W."/>
            <person name="VerBerkmoes N.C."/>
            <person name="Lefsrud M."/>
            <person name="Mueller R.S."/>
            <person name="Dick G.J."/>
            <person name="Sun C.L."/>
            <person name="Wheeler K.E."/>
            <person name="Zemla A."/>
            <person name="Baker B.J."/>
            <person name="Hauser L."/>
            <person name="Land M."/>
            <person name="Shah M.B."/>
            <person name="Thelen M.P."/>
            <person name="Hettich R.L."/>
            <person name="Banfield J.F."/>
        </authorList>
    </citation>
    <scope>NUCLEOTIDE SEQUENCE [LARGE SCALE GENOMIC DNA]</scope>
</reference>
<evidence type="ECO:0000313" key="1">
    <source>
        <dbReference type="EMBL" id="EES52869.1"/>
    </source>
</evidence>
<protein>
    <recommendedName>
        <fullName evidence="3">DUF1841 domain-containing protein</fullName>
    </recommendedName>
</protein>
<keyword evidence="2" id="KW-1185">Reference proteome</keyword>
<dbReference type="InterPro" id="IPR014993">
    <property type="entry name" value="DUF1841"/>
</dbReference>
<evidence type="ECO:0000313" key="2">
    <source>
        <dbReference type="Proteomes" id="UP000009374"/>
    </source>
</evidence>
<evidence type="ECO:0008006" key="3">
    <source>
        <dbReference type="Google" id="ProtNLM"/>
    </source>
</evidence>
<proteinExistence type="predicted"/>
<accession>C6HWY4</accession>
<dbReference type="Proteomes" id="UP000009374">
    <property type="component" value="Unassembled WGS sequence"/>
</dbReference>
<dbReference type="Pfam" id="PF08897">
    <property type="entry name" value="DUF1841"/>
    <property type="match status" value="1"/>
</dbReference>